<dbReference type="PANTHER" id="PTHR43284">
    <property type="entry name" value="ASPARAGINE SYNTHETASE (GLUTAMINE-HYDROLYZING)"/>
    <property type="match status" value="1"/>
</dbReference>
<dbReference type="EMBL" id="JADGJQ010000059">
    <property type="protein sequence ID" value="KAJ3174870.1"/>
    <property type="molecule type" value="Genomic_DNA"/>
</dbReference>
<feature type="domain" description="Glutamine amidotransferase type-2" evidence="6">
    <location>
        <begin position="1"/>
        <end position="92"/>
    </location>
</feature>
<protein>
    <recommendedName>
        <fullName evidence="6">Glutamine amidotransferase type-2 domain-containing protein</fullName>
    </recommendedName>
</protein>
<dbReference type="SUPFAM" id="SSF56235">
    <property type="entry name" value="N-terminal nucleophile aminohydrolases (Ntn hydrolases)"/>
    <property type="match status" value="1"/>
</dbReference>
<dbReference type="InterPro" id="IPR051786">
    <property type="entry name" value="ASN_synthetase/amidase"/>
</dbReference>
<dbReference type="PIRSF" id="PIRSF001589">
    <property type="entry name" value="Asn_synthetase_glu-h"/>
    <property type="match status" value="1"/>
</dbReference>
<dbReference type="InterPro" id="IPR014729">
    <property type="entry name" value="Rossmann-like_a/b/a_fold"/>
</dbReference>
<dbReference type="PANTHER" id="PTHR43284:SF1">
    <property type="entry name" value="ASPARAGINE SYNTHETASE"/>
    <property type="match status" value="1"/>
</dbReference>
<dbReference type="InterPro" id="IPR006426">
    <property type="entry name" value="Asn_synth_AEB"/>
</dbReference>
<gene>
    <name evidence="7" type="ORF">HDU87_006662</name>
</gene>
<evidence type="ECO:0000256" key="3">
    <source>
        <dbReference type="ARBA" id="ARBA00022840"/>
    </source>
</evidence>
<dbReference type="CDD" id="cd01991">
    <property type="entry name" value="Asn_synthase_B_C"/>
    <property type="match status" value="1"/>
</dbReference>
<evidence type="ECO:0000256" key="4">
    <source>
        <dbReference type="PIRNR" id="PIRNR001589"/>
    </source>
</evidence>
<dbReference type="Pfam" id="PF00733">
    <property type="entry name" value="Asn_synthase"/>
    <property type="match status" value="1"/>
</dbReference>
<dbReference type="Gene3D" id="3.40.50.620">
    <property type="entry name" value="HUPs"/>
    <property type="match status" value="2"/>
</dbReference>
<keyword evidence="2 4" id="KW-0547">Nucleotide-binding</keyword>
<evidence type="ECO:0000256" key="1">
    <source>
        <dbReference type="ARBA" id="ARBA00005752"/>
    </source>
</evidence>
<dbReference type="Gene3D" id="3.60.20.10">
    <property type="entry name" value="Glutamine Phosphoribosylpyrophosphate, subunit 1, domain 1"/>
    <property type="match status" value="1"/>
</dbReference>
<comment type="similarity">
    <text evidence="1">Belongs to the asparagine synthetase family.</text>
</comment>
<dbReference type="GO" id="GO:0006529">
    <property type="term" value="P:asparagine biosynthetic process"/>
    <property type="evidence" value="ECO:0007669"/>
    <property type="project" value="InterPro"/>
</dbReference>
<evidence type="ECO:0000259" key="6">
    <source>
        <dbReference type="PROSITE" id="PS51278"/>
    </source>
</evidence>
<dbReference type="GO" id="GO:0005829">
    <property type="term" value="C:cytosol"/>
    <property type="evidence" value="ECO:0007669"/>
    <property type="project" value="TreeGrafter"/>
</dbReference>
<dbReference type="InterPro" id="IPR017932">
    <property type="entry name" value="GATase_2_dom"/>
</dbReference>
<dbReference type="Pfam" id="PF13537">
    <property type="entry name" value="GATase_7"/>
    <property type="match status" value="1"/>
</dbReference>
<dbReference type="Proteomes" id="UP001212152">
    <property type="component" value="Unassembled WGS sequence"/>
</dbReference>
<dbReference type="GO" id="GO:0005524">
    <property type="term" value="F:ATP binding"/>
    <property type="evidence" value="ECO:0007669"/>
    <property type="project" value="UniProtKB-KW"/>
</dbReference>
<dbReference type="GO" id="GO:0004066">
    <property type="term" value="F:asparagine synthase (glutamine-hydrolyzing) activity"/>
    <property type="evidence" value="ECO:0007669"/>
    <property type="project" value="InterPro"/>
</dbReference>
<accession>A0AAD5THJ6</accession>
<dbReference type="InterPro" id="IPR029055">
    <property type="entry name" value="Ntn_hydrolases_N"/>
</dbReference>
<sequence length="545" mass="60762">MYGLSFLYHLRGEFALCLWDERRKLFGAARDRFGIKPLYYTYSEGRLLLASETKAFKAFGWVPEWDKAEVSYTEATIDVQLPAASYLTCTLGGNITVQPYWDADYPDKNVPETRSKEEMIQGVHDRLVESIRLRMHAEVPLAIYLSGGIDSAAIAGISTSILRETDPTAKIHAFTIEFPGGGSFDESAIARRMATHVGAHFHPVPLSEQELADNFEDAIYHFEHPMPDLNAVGKFLLSKAARHSGFKVVLTGEGSDEHFAGYSFFLADALRETDSTLSERDRAELLACDKRIAKLEAIEGIASPAQDEVSMAKISGCDSQAARTMLNGISTHCALAASAQLSEFFFEKRVLEGTGKPDAAFALAGGLNGIARAKAASKYAESRTFLSNVLCNVLGDRSEMAHSIEGRTPFLDHLLCEYVNGIPPYLKIRPDAHGNIVEKWILREAVKPYISEELYARRKHPYLAPPVKDTTGPLGQLFTTRLTRKTVEKLGWASWEAVEKLKRDFDNTGDMSSARNLMVVLSFVVLCERFDVKPYKPRHRYEVDR</sequence>
<dbReference type="SUPFAM" id="SSF52402">
    <property type="entry name" value="Adenine nucleotide alpha hydrolases-like"/>
    <property type="match status" value="1"/>
</dbReference>
<dbReference type="NCBIfam" id="TIGR01536">
    <property type="entry name" value="asn_synth_AEB"/>
    <property type="match status" value="1"/>
</dbReference>
<dbReference type="AlphaFoldDB" id="A0AAD5THJ6"/>
<comment type="caution">
    <text evidence="7">The sequence shown here is derived from an EMBL/GenBank/DDBJ whole genome shotgun (WGS) entry which is preliminary data.</text>
</comment>
<dbReference type="PROSITE" id="PS51278">
    <property type="entry name" value="GATASE_TYPE_2"/>
    <property type="match status" value="1"/>
</dbReference>
<evidence type="ECO:0000256" key="5">
    <source>
        <dbReference type="PIRSR" id="PIRSR001589-3"/>
    </source>
</evidence>
<keyword evidence="8" id="KW-1185">Reference proteome</keyword>
<organism evidence="7 8">
    <name type="scientific">Geranomyces variabilis</name>
    <dbReference type="NCBI Taxonomy" id="109894"/>
    <lineage>
        <taxon>Eukaryota</taxon>
        <taxon>Fungi</taxon>
        <taxon>Fungi incertae sedis</taxon>
        <taxon>Chytridiomycota</taxon>
        <taxon>Chytridiomycota incertae sedis</taxon>
        <taxon>Chytridiomycetes</taxon>
        <taxon>Spizellomycetales</taxon>
        <taxon>Powellomycetaceae</taxon>
        <taxon>Geranomyces</taxon>
    </lineage>
</organism>
<reference evidence="7" key="1">
    <citation type="submission" date="2020-05" db="EMBL/GenBank/DDBJ databases">
        <title>Phylogenomic resolution of chytrid fungi.</title>
        <authorList>
            <person name="Stajich J.E."/>
            <person name="Amses K."/>
            <person name="Simmons R."/>
            <person name="Seto K."/>
            <person name="Myers J."/>
            <person name="Bonds A."/>
            <person name="Quandt C.A."/>
            <person name="Barry K."/>
            <person name="Liu P."/>
            <person name="Grigoriev I."/>
            <person name="Longcore J.E."/>
            <person name="James T.Y."/>
        </authorList>
    </citation>
    <scope>NUCLEOTIDE SEQUENCE</scope>
    <source>
        <strain evidence="7">JEL0379</strain>
    </source>
</reference>
<dbReference type="InterPro" id="IPR001962">
    <property type="entry name" value="Asn_synthase"/>
</dbReference>
<keyword evidence="3 4" id="KW-0067">ATP-binding</keyword>
<evidence type="ECO:0000313" key="8">
    <source>
        <dbReference type="Proteomes" id="UP001212152"/>
    </source>
</evidence>
<proteinExistence type="inferred from homology"/>
<feature type="site" description="Important for beta-aspartyl-AMP intermediate formation" evidence="5">
    <location>
        <position position="253"/>
    </location>
</feature>
<evidence type="ECO:0000313" key="7">
    <source>
        <dbReference type="EMBL" id="KAJ3174870.1"/>
    </source>
</evidence>
<name>A0AAD5THJ6_9FUNG</name>
<evidence type="ECO:0000256" key="2">
    <source>
        <dbReference type="ARBA" id="ARBA00022741"/>
    </source>
</evidence>